<dbReference type="KEGG" id="kcm:ABWK59_34700"/>
<dbReference type="EMBL" id="CP159872">
    <property type="protein sequence ID" value="XCM83714.1"/>
    <property type="molecule type" value="Genomic_DNA"/>
</dbReference>
<evidence type="ECO:0000313" key="2">
    <source>
        <dbReference type="EMBL" id="XCM83714.1"/>
    </source>
</evidence>
<dbReference type="AlphaFoldDB" id="A0AAU8K889"/>
<feature type="region of interest" description="Disordered" evidence="1">
    <location>
        <begin position="39"/>
        <end position="63"/>
    </location>
</feature>
<dbReference type="RefSeq" id="WP_354644651.1">
    <property type="nucleotide sequence ID" value="NZ_CP159872.1"/>
</dbReference>
<sequence length="189" mass="20201">MDVDPLAVLSTSALSEGVRFLFDQARSLLDRRRRDRAAAEASAEESAGGVVQLPPEAFTGSIDTRSPDEAALAEAAPALRALRAELFPYIDAPESIRPGDADLLRLVRQLRQVLEAVYGQRITFATEAGERDVSGTRVDAFIDIAEIAGKVTAVEAGRISGGQFRVKVHSERVEPGGEVTGVRAEDIGT</sequence>
<gene>
    <name evidence="2" type="ORF">ABWK59_34700</name>
</gene>
<accession>A0AAU8K889</accession>
<proteinExistence type="predicted"/>
<organism evidence="2">
    <name type="scientific">Kitasatospora camelliae</name>
    <dbReference type="NCBI Taxonomy" id="3156397"/>
    <lineage>
        <taxon>Bacteria</taxon>
        <taxon>Bacillati</taxon>
        <taxon>Actinomycetota</taxon>
        <taxon>Actinomycetes</taxon>
        <taxon>Kitasatosporales</taxon>
        <taxon>Streptomycetaceae</taxon>
        <taxon>Kitasatospora</taxon>
    </lineage>
</organism>
<reference evidence="2" key="1">
    <citation type="submission" date="2024-06" db="EMBL/GenBank/DDBJ databases">
        <title>The genome sequences of Kitasatospora sp. strain HUAS MG31.</title>
        <authorList>
            <person name="Mo P."/>
        </authorList>
    </citation>
    <scope>NUCLEOTIDE SEQUENCE</scope>
    <source>
        <strain evidence="2">HUAS MG31</strain>
    </source>
</reference>
<protein>
    <submittedName>
        <fullName evidence="2">Uncharacterized protein</fullName>
    </submittedName>
</protein>
<evidence type="ECO:0000256" key="1">
    <source>
        <dbReference type="SAM" id="MobiDB-lite"/>
    </source>
</evidence>
<name>A0AAU8K889_9ACTN</name>